<organism evidence="7 8">
    <name type="scientific">Meloidogyne javanica</name>
    <name type="common">Root-knot nematode worm</name>
    <dbReference type="NCBI Taxonomy" id="6303"/>
    <lineage>
        <taxon>Eukaryota</taxon>
        <taxon>Metazoa</taxon>
        <taxon>Ecdysozoa</taxon>
        <taxon>Nematoda</taxon>
        <taxon>Chromadorea</taxon>
        <taxon>Rhabditida</taxon>
        <taxon>Tylenchina</taxon>
        <taxon>Tylenchomorpha</taxon>
        <taxon>Tylenchoidea</taxon>
        <taxon>Meloidogynidae</taxon>
        <taxon>Meloidogyninae</taxon>
        <taxon>Meloidogyne</taxon>
        <taxon>Meloidogyne incognita group</taxon>
    </lineage>
</organism>
<dbReference type="PANTHER" id="PTHR19861">
    <property type="entry name" value="WD40 REPEAT PROTEIN SWD2"/>
    <property type="match status" value="1"/>
</dbReference>
<proteinExistence type="inferred from homology"/>
<comment type="similarity">
    <text evidence="2">Belongs to the WD repeat SWD2 family.</text>
</comment>
<reference evidence="8" key="1">
    <citation type="submission" date="2022-11" db="UniProtKB">
        <authorList>
            <consortium name="WormBaseParasite"/>
        </authorList>
    </citation>
    <scope>IDENTIFICATION</scope>
</reference>
<dbReference type="Pfam" id="PF00400">
    <property type="entry name" value="WD40"/>
    <property type="match status" value="1"/>
</dbReference>
<dbReference type="GO" id="GO:0016070">
    <property type="term" value="P:RNA metabolic process"/>
    <property type="evidence" value="ECO:0007669"/>
    <property type="project" value="UniProtKB-ARBA"/>
</dbReference>
<dbReference type="InterPro" id="IPR015943">
    <property type="entry name" value="WD40/YVTN_repeat-like_dom_sf"/>
</dbReference>
<feature type="repeat" description="WD" evidence="6">
    <location>
        <begin position="74"/>
        <end position="115"/>
    </location>
</feature>
<evidence type="ECO:0000256" key="5">
    <source>
        <dbReference type="ARBA" id="ARBA00023242"/>
    </source>
</evidence>
<accession>A0A915N2P1</accession>
<sequence length="250" mass="28189">MKITDENVNTSRNFLFTVYDCANGTKQRSVNSKKYGVDLIHFAHTHNDAIHASTKVDNTIRYLSLYDNKYLRYFQGHTKKVVTLCMSPVDDMFLSGSLDKTIRLWDLKSSNCQGLMQLSSRPIAAFDPEGLIFGAGIGNEVIKLYDLRSFDKGPFNTFNIGCKDTGYEWTGMKFSPDGKSILIMTNGPIMRMVDAYNAGGFLTSLESGRLVHTLQTDHPNTIEQVTFNPKYFMLASACKQLKFWIPSADE</sequence>
<dbReference type="WBParaSite" id="scaffold7484_cov192.g12090">
    <property type="protein sequence ID" value="scaffold7484_cov192.g12090"/>
    <property type="gene ID" value="scaffold7484_cov192.g12090"/>
</dbReference>
<dbReference type="PANTHER" id="PTHR19861:SF0">
    <property type="entry name" value="WD REPEAT-CONTAINING PROTEIN 82"/>
    <property type="match status" value="1"/>
</dbReference>
<dbReference type="InterPro" id="IPR001680">
    <property type="entry name" value="WD40_rpt"/>
</dbReference>
<name>A0A915N2P1_MELJA</name>
<evidence type="ECO:0000256" key="6">
    <source>
        <dbReference type="PROSITE-ProRule" id="PRU00221"/>
    </source>
</evidence>
<keyword evidence="4" id="KW-0677">Repeat</keyword>
<dbReference type="InterPro" id="IPR036322">
    <property type="entry name" value="WD40_repeat_dom_sf"/>
</dbReference>
<evidence type="ECO:0000256" key="1">
    <source>
        <dbReference type="ARBA" id="ARBA00004123"/>
    </source>
</evidence>
<dbReference type="SMART" id="SM00320">
    <property type="entry name" value="WD40"/>
    <property type="match status" value="2"/>
</dbReference>
<evidence type="ECO:0000256" key="4">
    <source>
        <dbReference type="ARBA" id="ARBA00022737"/>
    </source>
</evidence>
<dbReference type="SUPFAM" id="SSF50978">
    <property type="entry name" value="WD40 repeat-like"/>
    <property type="match status" value="1"/>
</dbReference>
<keyword evidence="5" id="KW-0539">Nucleus</keyword>
<evidence type="ECO:0000313" key="8">
    <source>
        <dbReference type="WBParaSite" id="scaffold7484_cov192.g12090"/>
    </source>
</evidence>
<evidence type="ECO:0000256" key="2">
    <source>
        <dbReference type="ARBA" id="ARBA00005616"/>
    </source>
</evidence>
<evidence type="ECO:0000256" key="3">
    <source>
        <dbReference type="ARBA" id="ARBA00022574"/>
    </source>
</evidence>
<dbReference type="PROSITE" id="PS50082">
    <property type="entry name" value="WD_REPEATS_2"/>
    <property type="match status" value="1"/>
</dbReference>
<dbReference type="AlphaFoldDB" id="A0A915N2P1"/>
<keyword evidence="3 6" id="KW-0853">WD repeat</keyword>
<dbReference type="GO" id="GO:0003682">
    <property type="term" value="F:chromatin binding"/>
    <property type="evidence" value="ECO:0007669"/>
    <property type="project" value="TreeGrafter"/>
</dbReference>
<dbReference type="Gene3D" id="2.130.10.10">
    <property type="entry name" value="YVTN repeat-like/Quinoprotein amine dehydrogenase"/>
    <property type="match status" value="1"/>
</dbReference>
<comment type="subcellular location">
    <subcellularLocation>
        <location evidence="1">Nucleus</location>
    </subcellularLocation>
</comment>
<dbReference type="GO" id="GO:0048188">
    <property type="term" value="C:Set1C/COMPASS complex"/>
    <property type="evidence" value="ECO:0007669"/>
    <property type="project" value="TreeGrafter"/>
</dbReference>
<evidence type="ECO:0000313" key="7">
    <source>
        <dbReference type="Proteomes" id="UP000887561"/>
    </source>
</evidence>
<dbReference type="Proteomes" id="UP000887561">
    <property type="component" value="Unplaced"/>
</dbReference>
<dbReference type="InterPro" id="IPR037867">
    <property type="entry name" value="Swd2/WDR82"/>
</dbReference>
<protein>
    <submittedName>
        <fullName evidence="8">Uncharacterized protein</fullName>
    </submittedName>
</protein>
<dbReference type="PROSITE" id="PS50294">
    <property type="entry name" value="WD_REPEATS_REGION"/>
    <property type="match status" value="1"/>
</dbReference>
<keyword evidence="7" id="KW-1185">Reference proteome</keyword>